<gene>
    <name evidence="1" type="ORF">GRJ2_001874300</name>
</gene>
<evidence type="ECO:0000313" key="2">
    <source>
        <dbReference type="Proteomes" id="UP001623348"/>
    </source>
</evidence>
<organism evidence="1 2">
    <name type="scientific">Grus japonensis</name>
    <name type="common">Japanese crane</name>
    <name type="synonym">Red-crowned crane</name>
    <dbReference type="NCBI Taxonomy" id="30415"/>
    <lineage>
        <taxon>Eukaryota</taxon>
        <taxon>Metazoa</taxon>
        <taxon>Chordata</taxon>
        <taxon>Craniata</taxon>
        <taxon>Vertebrata</taxon>
        <taxon>Euteleostomi</taxon>
        <taxon>Archelosauria</taxon>
        <taxon>Archosauria</taxon>
        <taxon>Dinosauria</taxon>
        <taxon>Saurischia</taxon>
        <taxon>Theropoda</taxon>
        <taxon>Coelurosauria</taxon>
        <taxon>Aves</taxon>
        <taxon>Neognathae</taxon>
        <taxon>Neoaves</taxon>
        <taxon>Gruiformes</taxon>
        <taxon>Gruidae</taxon>
        <taxon>Grus</taxon>
    </lineage>
</organism>
<comment type="caution">
    <text evidence="1">The sequence shown here is derived from an EMBL/GenBank/DDBJ whole genome shotgun (WGS) entry which is preliminary data.</text>
</comment>
<reference evidence="1 2" key="1">
    <citation type="submission" date="2024-06" db="EMBL/GenBank/DDBJ databases">
        <title>The draft genome of Grus japonensis, version 3.</title>
        <authorList>
            <person name="Nabeshima K."/>
            <person name="Suzuki S."/>
            <person name="Onuma M."/>
        </authorList>
    </citation>
    <scope>NUCLEOTIDE SEQUENCE [LARGE SCALE GENOMIC DNA]</scope>
    <source>
        <strain evidence="1 2">451A</strain>
    </source>
</reference>
<evidence type="ECO:0000313" key="1">
    <source>
        <dbReference type="EMBL" id="GAB0194090.1"/>
    </source>
</evidence>
<proteinExistence type="predicted"/>
<dbReference type="AlphaFoldDB" id="A0ABC9X8X7"/>
<dbReference type="Proteomes" id="UP001623348">
    <property type="component" value="Unassembled WGS sequence"/>
</dbReference>
<protein>
    <submittedName>
        <fullName evidence="1">Uncharacterized protein</fullName>
    </submittedName>
</protein>
<keyword evidence="2" id="KW-1185">Reference proteome</keyword>
<name>A0ABC9X8X7_GRUJA</name>
<accession>A0ABC9X8X7</accession>
<dbReference type="EMBL" id="BAAFJT010000010">
    <property type="protein sequence ID" value="GAB0194090.1"/>
    <property type="molecule type" value="Genomic_DNA"/>
</dbReference>
<sequence>MQCYFPEFANPFPIPVPISMSDTFTDEKRICLQLLSIVSPGFLETKSRSCCFLAWPVVQGSHHICRPVASLTPFVPPFWSWQVSDGDQFCKRYGATEALEQEIYGKYGFYRGTHEAVRCPRVCTRERERKQQFALETAEQCNCVKCISMKRPFVELQGVS</sequence>